<accession>A0A2K8SIB3</accession>
<dbReference type="KEGG" id="nfl:COO91_01046"/>
<keyword evidence="2" id="KW-1185">Reference proteome</keyword>
<proteinExistence type="predicted"/>
<dbReference type="AlphaFoldDB" id="A0A2K8SIB3"/>
<evidence type="ECO:0000313" key="1">
    <source>
        <dbReference type="EMBL" id="AUB35181.1"/>
    </source>
</evidence>
<protein>
    <submittedName>
        <fullName evidence="1">Uncharacterized protein</fullName>
    </submittedName>
</protein>
<organism evidence="1 2">
    <name type="scientific">Nostoc flagelliforme CCNUN1</name>
    <dbReference type="NCBI Taxonomy" id="2038116"/>
    <lineage>
        <taxon>Bacteria</taxon>
        <taxon>Bacillati</taxon>
        <taxon>Cyanobacteriota</taxon>
        <taxon>Cyanophyceae</taxon>
        <taxon>Nostocales</taxon>
        <taxon>Nostocaceae</taxon>
        <taxon>Nostoc</taxon>
    </lineage>
</organism>
<evidence type="ECO:0000313" key="2">
    <source>
        <dbReference type="Proteomes" id="UP000232003"/>
    </source>
</evidence>
<name>A0A2K8SIB3_9NOSO</name>
<dbReference type="Proteomes" id="UP000232003">
    <property type="component" value="Chromosome"/>
</dbReference>
<gene>
    <name evidence="1" type="ORF">COO91_01046</name>
</gene>
<sequence>MIQKPKQQKLRLGLNLLSNVVIWRRYSQADTRGKIVQIYLKLRVVVYQ</sequence>
<reference evidence="1 2" key="1">
    <citation type="submission" date="2017-11" db="EMBL/GenBank/DDBJ databases">
        <title>Complete genome of a free-living desiccation-tolerant cyanobacterium and its photosynthetic adaptation to extreme terrestrial habitat.</title>
        <authorList>
            <person name="Shang J."/>
        </authorList>
    </citation>
    <scope>NUCLEOTIDE SEQUENCE [LARGE SCALE GENOMIC DNA]</scope>
    <source>
        <strain evidence="1 2">CCNUN1</strain>
    </source>
</reference>
<dbReference type="EMBL" id="CP024785">
    <property type="protein sequence ID" value="AUB35181.1"/>
    <property type="molecule type" value="Genomic_DNA"/>
</dbReference>